<dbReference type="RefSeq" id="WP_174513685.1">
    <property type="nucleotide sequence ID" value="NZ_CABFMQ020000120.1"/>
</dbReference>
<proteinExistence type="predicted"/>
<evidence type="ECO:0000313" key="3">
    <source>
        <dbReference type="Proteomes" id="UP000485880"/>
    </source>
</evidence>
<protein>
    <submittedName>
        <fullName evidence="2">Uncharacterized protein</fullName>
    </submittedName>
</protein>
<evidence type="ECO:0000313" key="2">
    <source>
        <dbReference type="EMBL" id="VTZ52007.1"/>
    </source>
</evidence>
<reference evidence="2 3" key="1">
    <citation type="submission" date="2019-05" db="EMBL/GenBank/DDBJ databases">
        <authorList>
            <person name="Farhan Ul Haque M."/>
        </authorList>
    </citation>
    <scope>NUCLEOTIDE SEQUENCE [LARGE SCALE GENOMIC DNA]</scope>
    <source>
        <strain evidence="2">2</strain>
    </source>
</reference>
<accession>A0A8B6MAF2</accession>
<sequence length="52" mass="5444">MDSDEVSGHGEGDAAIGDEADDSLPAARAKILTSQRPLLDRLEALCAHEPKA</sequence>
<dbReference type="Proteomes" id="UP000485880">
    <property type="component" value="Unassembled WGS sequence"/>
</dbReference>
<dbReference type="AlphaFoldDB" id="A0A8B6MAF2"/>
<comment type="caution">
    <text evidence="2">The sequence shown here is derived from an EMBL/GenBank/DDBJ whole genome shotgun (WGS) entry which is preliminary data.</text>
</comment>
<feature type="region of interest" description="Disordered" evidence="1">
    <location>
        <begin position="1"/>
        <end position="22"/>
    </location>
</feature>
<evidence type="ECO:0000256" key="1">
    <source>
        <dbReference type="SAM" id="MobiDB-lite"/>
    </source>
</evidence>
<keyword evidence="3" id="KW-1185">Reference proteome</keyword>
<organism evidence="2 3">
    <name type="scientific">Methylocella tundrae</name>
    <dbReference type="NCBI Taxonomy" id="227605"/>
    <lineage>
        <taxon>Bacteria</taxon>
        <taxon>Pseudomonadati</taxon>
        <taxon>Pseudomonadota</taxon>
        <taxon>Alphaproteobacteria</taxon>
        <taxon>Hyphomicrobiales</taxon>
        <taxon>Beijerinckiaceae</taxon>
        <taxon>Methylocella</taxon>
    </lineage>
</organism>
<dbReference type="EMBL" id="CABFMQ020000120">
    <property type="protein sequence ID" value="VTZ52007.1"/>
    <property type="molecule type" value="Genomic_DNA"/>
</dbReference>
<name>A0A8B6MAF2_METTU</name>
<gene>
    <name evidence="2" type="ORF">MPC4_60096</name>
</gene>
<feature type="compositionally biased region" description="Basic and acidic residues" evidence="1">
    <location>
        <begin position="1"/>
        <end position="12"/>
    </location>
</feature>